<evidence type="ECO:0000313" key="5">
    <source>
        <dbReference type="EMBL" id="GMR32305.1"/>
    </source>
</evidence>
<evidence type="ECO:0000313" key="6">
    <source>
        <dbReference type="Proteomes" id="UP001328107"/>
    </source>
</evidence>
<sequence>QMATKSTAQVIYKVHPLVPLNISEHWTRTKGQTKKTDNVFGAVMGVQNGREFEVHNSFPVPCQERNGKLFIDEEHYKERVEQYKTVFPELDSLGWYCTGPQNELSPLEGSLHNEFCKFIESPIVCRVITGSDFPPQKVPLVVFESSLNEPSKYETLRNVEWSLVSEESERIGVDHVTRHSHASSADTESEKSKQIRSTTAAAQMLKKRMHVIREYLTAVEGKKLEGNGEIVSEAKKILEQLPLMESEHLEAHFKSEQTDVNCALLVPDMVKLCGSLQHLVNSMGVMSTERSSMGPQPFKSKLSKITGNTPDLIFM</sequence>
<evidence type="ECO:0000259" key="4">
    <source>
        <dbReference type="PROSITE" id="PS50249"/>
    </source>
</evidence>
<dbReference type="AlphaFoldDB" id="A0AAN4Z6U6"/>
<dbReference type="CDD" id="cd08063">
    <property type="entry name" value="MPN_CSN6"/>
    <property type="match status" value="1"/>
</dbReference>
<dbReference type="GO" id="GO:0005737">
    <property type="term" value="C:cytoplasm"/>
    <property type="evidence" value="ECO:0007669"/>
    <property type="project" value="UniProtKB-SubCell"/>
</dbReference>
<keyword evidence="3" id="KW-0736">Signalosome</keyword>
<name>A0AAN4Z6U6_9BILA</name>
<evidence type="ECO:0000256" key="3">
    <source>
        <dbReference type="RuleBase" id="RU367006"/>
    </source>
</evidence>
<comment type="function">
    <text evidence="3">Component of the COP9 signalosome complex (CSN), a complex involved in various cellular and developmental processes.</text>
</comment>
<dbReference type="InterPro" id="IPR037518">
    <property type="entry name" value="MPN"/>
</dbReference>
<keyword evidence="3" id="KW-0539">Nucleus</keyword>
<comment type="subcellular location">
    <subcellularLocation>
        <location evidence="3">Cytoplasm</location>
    </subcellularLocation>
    <subcellularLocation>
        <location evidence="3">Nucleus</location>
    </subcellularLocation>
</comment>
<dbReference type="PANTHER" id="PTHR10540:SF8">
    <property type="entry name" value="COP9 SIGNALOSOME COMPLEX SUBUNIT 6"/>
    <property type="match status" value="1"/>
</dbReference>
<dbReference type="PROSITE" id="PS50249">
    <property type="entry name" value="MPN"/>
    <property type="match status" value="1"/>
</dbReference>
<proteinExistence type="inferred from homology"/>
<reference evidence="6" key="1">
    <citation type="submission" date="2022-10" db="EMBL/GenBank/DDBJ databases">
        <title>Genome assembly of Pristionchus species.</title>
        <authorList>
            <person name="Yoshida K."/>
            <person name="Sommer R.J."/>
        </authorList>
    </citation>
    <scope>NUCLEOTIDE SEQUENCE [LARGE SCALE GENOMIC DNA]</scope>
    <source>
        <strain evidence="6">RS5460</strain>
    </source>
</reference>
<dbReference type="InterPro" id="IPR024969">
    <property type="entry name" value="EIF3F/CSN6-like_C"/>
</dbReference>
<accession>A0AAN4Z6U6</accession>
<dbReference type="InterPro" id="IPR000555">
    <property type="entry name" value="JAMM/MPN+_dom"/>
</dbReference>
<dbReference type="GO" id="GO:0008237">
    <property type="term" value="F:metallopeptidase activity"/>
    <property type="evidence" value="ECO:0007669"/>
    <property type="project" value="InterPro"/>
</dbReference>
<dbReference type="Proteomes" id="UP001328107">
    <property type="component" value="Unassembled WGS sequence"/>
</dbReference>
<dbReference type="Pfam" id="PF01398">
    <property type="entry name" value="JAB"/>
    <property type="match status" value="1"/>
</dbReference>
<keyword evidence="6" id="KW-1185">Reference proteome</keyword>
<protein>
    <recommendedName>
        <fullName evidence="2 3">COP9 signalosome complex subunit 6</fullName>
    </recommendedName>
</protein>
<dbReference type="SMART" id="SM00232">
    <property type="entry name" value="JAB_MPN"/>
    <property type="match status" value="1"/>
</dbReference>
<keyword evidence="3" id="KW-0963">Cytoplasm</keyword>
<feature type="non-terminal residue" evidence="5">
    <location>
        <position position="1"/>
    </location>
</feature>
<feature type="domain" description="MPN" evidence="4">
    <location>
        <begin position="12"/>
        <end position="162"/>
    </location>
</feature>
<evidence type="ECO:0000256" key="1">
    <source>
        <dbReference type="ARBA" id="ARBA00010893"/>
    </source>
</evidence>
<comment type="similarity">
    <text evidence="1 3">Belongs to the peptidase M67A family. CSN6 subfamily.</text>
</comment>
<gene>
    <name evidence="5" type="ORF">PMAYCL1PPCAC_02500</name>
</gene>
<comment type="caution">
    <text evidence="5">The sequence shown here is derived from an EMBL/GenBank/DDBJ whole genome shotgun (WGS) entry which is preliminary data.</text>
</comment>
<dbReference type="EMBL" id="BTRK01000001">
    <property type="protein sequence ID" value="GMR32305.1"/>
    <property type="molecule type" value="Genomic_DNA"/>
</dbReference>
<dbReference type="Gene3D" id="3.40.140.10">
    <property type="entry name" value="Cytidine Deaminase, domain 2"/>
    <property type="match status" value="1"/>
</dbReference>
<dbReference type="PANTHER" id="PTHR10540">
    <property type="entry name" value="EUKARYOTIC TRANSLATION INITIATION FACTOR 3 SUBUNIT F-RELATED"/>
    <property type="match status" value="1"/>
</dbReference>
<dbReference type="Pfam" id="PF13012">
    <property type="entry name" value="MitMem_reg"/>
    <property type="match status" value="1"/>
</dbReference>
<organism evidence="5 6">
    <name type="scientific">Pristionchus mayeri</name>
    <dbReference type="NCBI Taxonomy" id="1317129"/>
    <lineage>
        <taxon>Eukaryota</taxon>
        <taxon>Metazoa</taxon>
        <taxon>Ecdysozoa</taxon>
        <taxon>Nematoda</taxon>
        <taxon>Chromadorea</taxon>
        <taxon>Rhabditida</taxon>
        <taxon>Rhabditina</taxon>
        <taxon>Diplogasteromorpha</taxon>
        <taxon>Diplogasteroidea</taxon>
        <taxon>Neodiplogasteridae</taxon>
        <taxon>Pristionchus</taxon>
    </lineage>
</organism>
<dbReference type="GO" id="GO:0008180">
    <property type="term" value="C:COP9 signalosome"/>
    <property type="evidence" value="ECO:0007669"/>
    <property type="project" value="UniProtKB-UniRule"/>
</dbReference>
<dbReference type="InterPro" id="IPR033859">
    <property type="entry name" value="MPN_CSN6"/>
</dbReference>
<dbReference type="GO" id="GO:0000338">
    <property type="term" value="P:protein deneddylation"/>
    <property type="evidence" value="ECO:0007669"/>
    <property type="project" value="InterPro"/>
</dbReference>
<evidence type="ECO:0000256" key="2">
    <source>
        <dbReference type="ARBA" id="ARBA00014871"/>
    </source>
</evidence>